<proteinExistence type="predicted"/>
<dbReference type="InterPro" id="IPR036278">
    <property type="entry name" value="Sialidase_sf"/>
</dbReference>
<evidence type="ECO:0000313" key="3">
    <source>
        <dbReference type="Proteomes" id="UP000054703"/>
    </source>
</evidence>
<sequence length="469" mass="49567">MYKKTKLPVVFFSKAIILLSANQSFADASLTITPSQPVLQTVTIGSYLNSDGGTAPLAYYDGGIEWKLSSSLPLPSDVLQLSGKQYSFLNGVACYKMGHSCTAIGAYVTNAEGPDAPGYAPLSYFSTDSGAHWNLSATLPLPKDVSTPANSIRTALFGVACAGSGQSHCSTVGYYSNNTGATVPLSYTSSNGGKKWKLSETLPLPTDVIIPTNKQNNILYGISCDPNGESCTAIGSYTNNNKSTVPLSYTSTNRGRSWTLSQTPLPLPADVPNSNQLSELRAIFCNDMGFCTAVGYYYNNRTGVSPLSYVSSDSGATWQLSPALPLPPDVISQIYRQKTYLNGVACSQTDSSCSAVGYYTNKNGVVAPLSYTSVDGGYLWTVSSSPLPLPSDAATGILSNSGLFSIICDASKNLCNSVGYYKKAGTMGIVPLSYTSIDGGITWEVNPNNLQLPADATQVNQLSRLNGVN</sequence>
<dbReference type="SUPFAM" id="SSF50939">
    <property type="entry name" value="Sialidases"/>
    <property type="match status" value="2"/>
</dbReference>
<organism evidence="2 3">
    <name type="scientific">Legionella santicrucis</name>
    <dbReference type="NCBI Taxonomy" id="45074"/>
    <lineage>
        <taxon>Bacteria</taxon>
        <taxon>Pseudomonadati</taxon>
        <taxon>Pseudomonadota</taxon>
        <taxon>Gammaproteobacteria</taxon>
        <taxon>Legionellales</taxon>
        <taxon>Legionellaceae</taxon>
        <taxon>Legionella</taxon>
    </lineage>
</organism>
<feature type="chain" id="PRO_5006918803" evidence="1">
    <location>
        <begin position="27"/>
        <end position="469"/>
    </location>
</feature>
<evidence type="ECO:0000313" key="2">
    <source>
        <dbReference type="EMBL" id="KTD69857.1"/>
    </source>
</evidence>
<evidence type="ECO:0000256" key="1">
    <source>
        <dbReference type="SAM" id="SignalP"/>
    </source>
</evidence>
<dbReference type="AlphaFoldDB" id="A0A0W0ZL71"/>
<dbReference type="RefSeq" id="WP_058512620.1">
    <property type="nucleotide sequence ID" value="NZ_CAAAIH010000017.1"/>
</dbReference>
<gene>
    <name evidence="2" type="ORF">Lsan_0135</name>
</gene>
<dbReference type="InterPro" id="IPR015943">
    <property type="entry name" value="WD40/YVTN_repeat-like_dom_sf"/>
</dbReference>
<name>A0A0W0ZL71_9GAMM</name>
<accession>A0A0W0ZL71</accession>
<dbReference type="OrthoDB" id="9787204at2"/>
<feature type="signal peptide" evidence="1">
    <location>
        <begin position="1"/>
        <end position="26"/>
    </location>
</feature>
<protein>
    <submittedName>
        <fullName evidence="2">BNR/Asp-box repeat containing protein</fullName>
    </submittedName>
</protein>
<dbReference type="Gene3D" id="2.130.10.10">
    <property type="entry name" value="YVTN repeat-like/Quinoprotein amine dehydrogenase"/>
    <property type="match status" value="2"/>
</dbReference>
<dbReference type="EMBL" id="LNYU01000004">
    <property type="protein sequence ID" value="KTD69857.1"/>
    <property type="molecule type" value="Genomic_DNA"/>
</dbReference>
<dbReference type="PATRIC" id="fig|45074.5.peg.148"/>
<keyword evidence="3" id="KW-1185">Reference proteome</keyword>
<comment type="caution">
    <text evidence="2">The sequence shown here is derived from an EMBL/GenBank/DDBJ whole genome shotgun (WGS) entry which is preliminary data.</text>
</comment>
<reference evidence="2 3" key="1">
    <citation type="submission" date="2015-11" db="EMBL/GenBank/DDBJ databases">
        <title>Genomic analysis of 38 Legionella species identifies large and diverse effector repertoires.</title>
        <authorList>
            <person name="Burstein D."/>
            <person name="Amaro F."/>
            <person name="Zusman T."/>
            <person name="Lifshitz Z."/>
            <person name="Cohen O."/>
            <person name="Gilbert J.A."/>
            <person name="Pupko T."/>
            <person name="Shuman H.A."/>
            <person name="Segal G."/>
        </authorList>
    </citation>
    <scope>NUCLEOTIDE SEQUENCE [LARGE SCALE GENOMIC DNA]</scope>
    <source>
        <strain evidence="2 3">SC-63-C7</strain>
    </source>
</reference>
<dbReference type="Proteomes" id="UP000054703">
    <property type="component" value="Unassembled WGS sequence"/>
</dbReference>
<keyword evidence="1" id="KW-0732">Signal</keyword>
<dbReference type="STRING" id="45074.Lsan_0135"/>